<dbReference type="OrthoDB" id="347287at2759"/>
<comment type="similarity">
    <text evidence="1">Belongs to the eukaryotic initiation factor 4G family.</text>
</comment>
<dbReference type="Proteomes" id="UP000187209">
    <property type="component" value="Unassembled WGS sequence"/>
</dbReference>
<dbReference type="PANTHER" id="PTHR23253">
    <property type="entry name" value="EUKARYOTIC TRANSLATION INITIATION FACTOR 4 GAMMA"/>
    <property type="match status" value="1"/>
</dbReference>
<accession>A0A1R2APP3</accession>
<dbReference type="AlphaFoldDB" id="A0A1R2APP3"/>
<protein>
    <recommendedName>
        <fullName evidence="4">MIF4G domain-containing protein</fullName>
    </recommendedName>
</protein>
<name>A0A1R2APP3_9CILI</name>
<dbReference type="SUPFAM" id="SSF48371">
    <property type="entry name" value="ARM repeat"/>
    <property type="match status" value="1"/>
</dbReference>
<reference evidence="5 6" key="1">
    <citation type="submission" date="2016-11" db="EMBL/GenBank/DDBJ databases">
        <title>The macronuclear genome of Stentor coeruleus: a giant cell with tiny introns.</title>
        <authorList>
            <person name="Slabodnick M."/>
            <person name="Ruby J.G."/>
            <person name="Reiff S.B."/>
            <person name="Swart E.C."/>
            <person name="Gosai S."/>
            <person name="Prabakaran S."/>
            <person name="Witkowska E."/>
            <person name="Larue G.E."/>
            <person name="Fisher S."/>
            <person name="Freeman R.M."/>
            <person name="Gunawardena J."/>
            <person name="Chu W."/>
            <person name="Stover N.A."/>
            <person name="Gregory B.D."/>
            <person name="Nowacki M."/>
            <person name="Derisi J."/>
            <person name="Roy S.W."/>
            <person name="Marshall W.F."/>
            <person name="Sood P."/>
        </authorList>
    </citation>
    <scope>NUCLEOTIDE SEQUENCE [LARGE SCALE GENOMIC DNA]</scope>
    <source>
        <strain evidence="5">WM001</strain>
    </source>
</reference>
<dbReference type="Pfam" id="PF02854">
    <property type="entry name" value="MIF4G"/>
    <property type="match status" value="1"/>
</dbReference>
<evidence type="ECO:0000259" key="4">
    <source>
        <dbReference type="SMART" id="SM00543"/>
    </source>
</evidence>
<dbReference type="SMART" id="SM00543">
    <property type="entry name" value="MIF4G"/>
    <property type="match status" value="1"/>
</dbReference>
<keyword evidence="6" id="KW-1185">Reference proteome</keyword>
<gene>
    <name evidence="5" type="ORF">SteCoe_36682</name>
</gene>
<evidence type="ECO:0000313" key="5">
    <source>
        <dbReference type="EMBL" id="OMJ66456.1"/>
    </source>
</evidence>
<dbReference type="GO" id="GO:0003729">
    <property type="term" value="F:mRNA binding"/>
    <property type="evidence" value="ECO:0007669"/>
    <property type="project" value="TreeGrafter"/>
</dbReference>
<evidence type="ECO:0000256" key="3">
    <source>
        <dbReference type="ARBA" id="ARBA00022917"/>
    </source>
</evidence>
<dbReference type="InterPro" id="IPR003890">
    <property type="entry name" value="MIF4G-like_typ-3"/>
</dbReference>
<feature type="domain" description="MIF4G" evidence="4">
    <location>
        <begin position="99"/>
        <end position="309"/>
    </location>
</feature>
<dbReference type="GO" id="GO:0016281">
    <property type="term" value="C:eukaryotic translation initiation factor 4F complex"/>
    <property type="evidence" value="ECO:0007669"/>
    <property type="project" value="TreeGrafter"/>
</dbReference>
<comment type="caution">
    <text evidence="5">The sequence shown here is derived from an EMBL/GenBank/DDBJ whole genome shotgun (WGS) entry which is preliminary data.</text>
</comment>
<keyword evidence="3" id="KW-0648">Protein biosynthesis</keyword>
<evidence type="ECO:0000256" key="2">
    <source>
        <dbReference type="ARBA" id="ARBA00022540"/>
    </source>
</evidence>
<sequence>MEIITPLDNHIEESIPKISPNYSYEKPIYTNSQIIQLKSNDYCFVKPLHIVHIWRRKLYTQENNNPEPKQVTRIFREPYIQKVTQRPKLKSGSDTPAITPIIMSTLNKLSPLNIAKLRNQLYEISIQNEENLKILVEKIFIKACFEKKYTGMWANLCNYISALYKSAKQNNENQECAIGNSFKGALLSLSQTLFENFEQGKVESGYLEKKKLMGNINFIGELYKMKLIPPKTILRCLQSLLESNEEGIYNEDKVEGAAVLMMSAGEKLERLGDAFNIIMDKITDLMNSDKISPRVRFLLMDIIEIKNKNWNRC</sequence>
<dbReference type="InterPro" id="IPR016024">
    <property type="entry name" value="ARM-type_fold"/>
</dbReference>
<organism evidence="5 6">
    <name type="scientific">Stentor coeruleus</name>
    <dbReference type="NCBI Taxonomy" id="5963"/>
    <lineage>
        <taxon>Eukaryota</taxon>
        <taxon>Sar</taxon>
        <taxon>Alveolata</taxon>
        <taxon>Ciliophora</taxon>
        <taxon>Postciliodesmatophora</taxon>
        <taxon>Heterotrichea</taxon>
        <taxon>Heterotrichida</taxon>
        <taxon>Stentoridae</taxon>
        <taxon>Stentor</taxon>
    </lineage>
</organism>
<keyword evidence="2" id="KW-0396">Initiation factor</keyword>
<proteinExistence type="inferred from homology"/>
<evidence type="ECO:0000256" key="1">
    <source>
        <dbReference type="ARBA" id="ARBA00005775"/>
    </source>
</evidence>
<dbReference type="PANTHER" id="PTHR23253:SF9">
    <property type="entry name" value="EUKARYOTIC TRANSLATION INITIATION FACTOR 4 GAMMA 2"/>
    <property type="match status" value="1"/>
</dbReference>
<dbReference type="Gene3D" id="1.25.40.180">
    <property type="match status" value="1"/>
</dbReference>
<evidence type="ECO:0000313" key="6">
    <source>
        <dbReference type="Proteomes" id="UP000187209"/>
    </source>
</evidence>
<dbReference type="GO" id="GO:0003743">
    <property type="term" value="F:translation initiation factor activity"/>
    <property type="evidence" value="ECO:0007669"/>
    <property type="project" value="UniProtKB-KW"/>
</dbReference>
<dbReference type="EMBL" id="MPUH01001713">
    <property type="protein sequence ID" value="OMJ66456.1"/>
    <property type="molecule type" value="Genomic_DNA"/>
</dbReference>